<dbReference type="Gene3D" id="1.10.287.70">
    <property type="match status" value="1"/>
</dbReference>
<evidence type="ECO:0000256" key="13">
    <source>
        <dbReference type="SAM" id="Coils"/>
    </source>
</evidence>
<evidence type="ECO:0000256" key="5">
    <source>
        <dbReference type="ARBA" id="ARBA00022692"/>
    </source>
</evidence>
<feature type="transmembrane region" description="Helical" evidence="14">
    <location>
        <begin position="363"/>
        <end position="384"/>
    </location>
</feature>
<name>A0A0L0DI24_THETB</name>
<keyword evidence="4" id="KW-0109">Calcium transport</keyword>
<dbReference type="InterPro" id="IPR013122">
    <property type="entry name" value="PKD1_2_channel"/>
</dbReference>
<evidence type="ECO:0000256" key="1">
    <source>
        <dbReference type="ARBA" id="ARBA00004541"/>
    </source>
</evidence>
<dbReference type="Gene3D" id="1.10.238.10">
    <property type="entry name" value="EF-hand"/>
    <property type="match status" value="1"/>
</dbReference>
<sequence>MYASESSGSVEAAEVAEIGGQVREEAEEVSSSSSLSSSASGQTALELAYLTRNLEKDIKQKIQVKQLKREFRGQLLEMVVYCVFLVVFSLVVLNSRDPLYSFQYNDYMKDLMLYEEFSGDVTKIYKTFFSVATFEEFWQYMKGPLLAGLFESPDVGLGRGYIYGVNYLVGAVRLRQVRVAPGKCDIVTDFKAVFPQCYARYSSSAVERGPHTPKLKPYFSSDQLGTTRQVARLQWFEGGGYIEDFSIADNTTVHEEHMAELESDGWVDLQTRVVWVDFTTYNANLNLFHIAQMAFEFLPSGGVFPSYTFRVARLYKYADTALGRAQLAGEIIIMFFVVCYLIQEVYELWKHGCIAYWQNGWNVIDLVNMLLFVCVFGIRIAILIKLNNLEVDPTNTRKFYNFQPISLLNSAEQNILAVNAFILWFKVFKYTKFLPGMDIIAETVSKSIRNTVSFVAMMAFVLFGFAQAGVLAFGTDVPGFHTFIDTFFTLLRSLLGDFDFVAMQESNRVFGPLYFVVFIVLVFFILLSMFMAILNDAYTEVQDTIREKQKDKVNLLHVFGSWIKDRTQVFQQEEDDAQELQDAIVEGDQDDNDLLDRDEIETIFKKYKREAKQLLGVNNAEELLREFDTDGDNLLDVEEQRNLLRNLQQRKLQAQVKKHELHATGDISGPPAVLDGDKLDSEFSSYIMSLKRDLSHFHERLSKMDKHMRILMREIAPASGSSSSSSSSS</sequence>
<dbReference type="Proteomes" id="UP000054408">
    <property type="component" value="Unassembled WGS sequence"/>
</dbReference>
<feature type="disulfide bond" evidence="12">
    <location>
        <begin position="184"/>
        <end position="197"/>
    </location>
</feature>
<feature type="domain" description="EF-hand" evidence="15">
    <location>
        <begin position="615"/>
        <end position="650"/>
    </location>
</feature>
<evidence type="ECO:0000256" key="14">
    <source>
        <dbReference type="SAM" id="Phobius"/>
    </source>
</evidence>
<comment type="similarity">
    <text evidence="3">Belongs to the polycystin family.</text>
</comment>
<keyword evidence="7 14" id="KW-1133">Transmembrane helix</keyword>
<evidence type="ECO:0000256" key="8">
    <source>
        <dbReference type="ARBA" id="ARBA00023136"/>
    </source>
</evidence>
<proteinExistence type="inferred from homology"/>
<evidence type="ECO:0000313" key="16">
    <source>
        <dbReference type="EMBL" id="KNC51890.1"/>
    </source>
</evidence>
<dbReference type="InterPro" id="IPR002048">
    <property type="entry name" value="EF_hand_dom"/>
</dbReference>
<dbReference type="PROSITE" id="PS50222">
    <property type="entry name" value="EF_HAND_2"/>
    <property type="match status" value="2"/>
</dbReference>
<evidence type="ECO:0000313" key="17">
    <source>
        <dbReference type="Proteomes" id="UP000054408"/>
    </source>
</evidence>
<keyword evidence="11" id="KW-0968">Cytoplasmic vesicle</keyword>
<organism evidence="16 17">
    <name type="scientific">Thecamonas trahens ATCC 50062</name>
    <dbReference type="NCBI Taxonomy" id="461836"/>
    <lineage>
        <taxon>Eukaryota</taxon>
        <taxon>Apusozoa</taxon>
        <taxon>Apusomonadida</taxon>
        <taxon>Apusomonadidae</taxon>
        <taxon>Thecamonas</taxon>
    </lineage>
</organism>
<feature type="transmembrane region" description="Helical" evidence="14">
    <location>
        <begin position="75"/>
        <end position="93"/>
    </location>
</feature>
<dbReference type="SMART" id="SM00054">
    <property type="entry name" value="EFh"/>
    <property type="match status" value="2"/>
</dbReference>
<keyword evidence="10" id="KW-0813">Transport</keyword>
<dbReference type="SUPFAM" id="SSF81324">
    <property type="entry name" value="Voltage-gated potassium channels"/>
    <property type="match status" value="1"/>
</dbReference>
<dbReference type="InterPro" id="IPR003915">
    <property type="entry name" value="PKD_2"/>
</dbReference>
<dbReference type="InterPro" id="IPR051223">
    <property type="entry name" value="Polycystin"/>
</dbReference>
<dbReference type="GeneID" id="25566783"/>
<evidence type="ECO:0000256" key="2">
    <source>
        <dbReference type="ARBA" id="ARBA00004651"/>
    </source>
</evidence>
<dbReference type="InterPro" id="IPR011992">
    <property type="entry name" value="EF-hand-dom_pair"/>
</dbReference>
<dbReference type="GO" id="GO:0005886">
    <property type="term" value="C:plasma membrane"/>
    <property type="evidence" value="ECO:0007669"/>
    <property type="project" value="UniProtKB-SubCell"/>
</dbReference>
<dbReference type="GO" id="GO:0031410">
    <property type="term" value="C:cytoplasmic vesicle"/>
    <property type="evidence" value="ECO:0007669"/>
    <property type="project" value="UniProtKB-SubCell"/>
</dbReference>
<gene>
    <name evidence="16" type="ORF">AMSG_07989</name>
</gene>
<comment type="subcellular location">
    <subcellularLocation>
        <location evidence="2">Cell membrane</location>
        <topology evidence="2">Multi-pass membrane protein</topology>
    </subcellularLocation>
    <subcellularLocation>
        <location evidence="1">Cytoplasmic vesicle</location>
    </subcellularLocation>
</comment>
<keyword evidence="10" id="KW-0407">Ion channel</keyword>
<evidence type="ECO:0000256" key="9">
    <source>
        <dbReference type="ARBA" id="ARBA00023180"/>
    </source>
</evidence>
<dbReference type="OrthoDB" id="444119at2759"/>
<dbReference type="RefSeq" id="XP_013755747.1">
    <property type="nucleotide sequence ID" value="XM_013900293.1"/>
</dbReference>
<dbReference type="GO" id="GO:0005509">
    <property type="term" value="F:calcium ion binding"/>
    <property type="evidence" value="ECO:0007669"/>
    <property type="project" value="InterPro"/>
</dbReference>
<dbReference type="InterPro" id="IPR046791">
    <property type="entry name" value="Polycystin_dom"/>
</dbReference>
<evidence type="ECO:0000256" key="3">
    <source>
        <dbReference type="ARBA" id="ARBA00007200"/>
    </source>
</evidence>
<keyword evidence="10" id="KW-0406">Ion transport</keyword>
<accession>A0A0L0DI24</accession>
<dbReference type="AlphaFoldDB" id="A0A0L0DI24"/>
<evidence type="ECO:0000256" key="12">
    <source>
        <dbReference type="PIRSR" id="PIRSR603915-2"/>
    </source>
</evidence>
<keyword evidence="5 14" id="KW-0812">Transmembrane</keyword>
<keyword evidence="13" id="KW-0175">Coiled coil</keyword>
<dbReference type="eggNOG" id="KOG3599">
    <property type="taxonomic scope" value="Eukaryota"/>
</dbReference>
<keyword evidence="8 14" id="KW-0472">Membrane</keyword>
<feature type="domain" description="EF-hand" evidence="15">
    <location>
        <begin position="575"/>
        <end position="610"/>
    </location>
</feature>
<dbReference type="InterPro" id="IPR018247">
    <property type="entry name" value="EF_Hand_1_Ca_BS"/>
</dbReference>
<evidence type="ECO:0000256" key="4">
    <source>
        <dbReference type="ARBA" id="ARBA00022673"/>
    </source>
</evidence>
<dbReference type="Pfam" id="PF20519">
    <property type="entry name" value="Polycystin_dom"/>
    <property type="match status" value="1"/>
</dbReference>
<evidence type="ECO:0000256" key="10">
    <source>
        <dbReference type="ARBA" id="ARBA00023303"/>
    </source>
</evidence>
<evidence type="ECO:0000256" key="7">
    <source>
        <dbReference type="ARBA" id="ARBA00022989"/>
    </source>
</evidence>
<evidence type="ECO:0000256" key="11">
    <source>
        <dbReference type="ARBA" id="ARBA00023329"/>
    </source>
</evidence>
<evidence type="ECO:0000259" key="15">
    <source>
        <dbReference type="PROSITE" id="PS50222"/>
    </source>
</evidence>
<keyword evidence="9" id="KW-0325">Glycoprotein</keyword>
<dbReference type="FunFam" id="1.10.287.70:FF:000086">
    <property type="entry name" value="Polycystic kidney disease 2"/>
    <property type="match status" value="1"/>
</dbReference>
<keyword evidence="6" id="KW-0106">Calcium</keyword>
<feature type="transmembrane region" description="Helical" evidence="14">
    <location>
        <begin position="513"/>
        <end position="534"/>
    </location>
</feature>
<dbReference type="PANTHER" id="PTHR10877:SF183">
    <property type="entry name" value="AT14535P-RELATED"/>
    <property type="match status" value="1"/>
</dbReference>
<dbReference type="SUPFAM" id="SSF47473">
    <property type="entry name" value="EF-hand"/>
    <property type="match status" value="1"/>
</dbReference>
<dbReference type="PROSITE" id="PS00018">
    <property type="entry name" value="EF_HAND_1"/>
    <property type="match status" value="1"/>
</dbReference>
<feature type="transmembrane region" description="Helical" evidence="14">
    <location>
        <begin position="321"/>
        <end position="342"/>
    </location>
</feature>
<dbReference type="EMBL" id="GL349470">
    <property type="protein sequence ID" value="KNC51890.1"/>
    <property type="molecule type" value="Genomic_DNA"/>
</dbReference>
<reference evidence="16 17" key="1">
    <citation type="submission" date="2010-05" db="EMBL/GenBank/DDBJ databases">
        <title>The Genome Sequence of Thecamonas trahens ATCC 50062.</title>
        <authorList>
            <consortium name="The Broad Institute Genome Sequencing Platform"/>
            <person name="Russ C."/>
            <person name="Cuomo C."/>
            <person name="Shea T."/>
            <person name="Young S.K."/>
            <person name="Zeng Q."/>
            <person name="Koehrsen M."/>
            <person name="Haas B."/>
            <person name="Borodovsky M."/>
            <person name="Guigo R."/>
            <person name="Alvarado L."/>
            <person name="Berlin A."/>
            <person name="Bochicchio J."/>
            <person name="Borenstein D."/>
            <person name="Chapman S."/>
            <person name="Chen Z."/>
            <person name="Freedman E."/>
            <person name="Gellesch M."/>
            <person name="Goldberg J."/>
            <person name="Griggs A."/>
            <person name="Gujja S."/>
            <person name="Heilman E."/>
            <person name="Heiman D."/>
            <person name="Hepburn T."/>
            <person name="Howarth C."/>
            <person name="Jen D."/>
            <person name="Larson L."/>
            <person name="Mehta T."/>
            <person name="Park D."/>
            <person name="Pearson M."/>
            <person name="Roberts A."/>
            <person name="Saif S."/>
            <person name="Shenoy N."/>
            <person name="Sisk P."/>
            <person name="Stolte C."/>
            <person name="Sykes S."/>
            <person name="Thomson T."/>
            <person name="Walk T."/>
            <person name="White J."/>
            <person name="Yandava C."/>
            <person name="Burger G."/>
            <person name="Gray M.W."/>
            <person name="Holland P.W.H."/>
            <person name="King N."/>
            <person name="Lang F.B.F."/>
            <person name="Roger A.J."/>
            <person name="Ruiz-Trillo I."/>
            <person name="Lander E."/>
            <person name="Nusbaum C."/>
        </authorList>
    </citation>
    <scope>NUCLEOTIDE SEQUENCE [LARGE SCALE GENOMIC DNA]</scope>
    <source>
        <strain evidence="16 17">ATCC 50062</strain>
    </source>
</reference>
<dbReference type="PANTHER" id="PTHR10877">
    <property type="entry name" value="POLYCYSTIN FAMILY MEMBER"/>
    <property type="match status" value="1"/>
</dbReference>
<evidence type="ECO:0000256" key="6">
    <source>
        <dbReference type="ARBA" id="ARBA00022837"/>
    </source>
</evidence>
<keyword evidence="17" id="KW-1185">Reference proteome</keyword>
<protein>
    <submittedName>
        <fullName evidence="16">Polycystic kidney disease 2</fullName>
    </submittedName>
</protein>
<dbReference type="PRINTS" id="PR01433">
    <property type="entry name" value="POLYCYSTIN2"/>
</dbReference>
<feature type="transmembrane region" description="Helical" evidence="14">
    <location>
        <begin position="454"/>
        <end position="474"/>
    </location>
</feature>
<dbReference type="OMA" id="DANMFSV"/>
<keyword evidence="4" id="KW-0107">Calcium channel</keyword>
<feature type="coiled-coil region" evidence="13">
    <location>
        <begin position="637"/>
        <end position="664"/>
    </location>
</feature>
<dbReference type="Pfam" id="PF08016">
    <property type="entry name" value="PKD_channel"/>
    <property type="match status" value="1"/>
</dbReference>
<dbReference type="GO" id="GO:0005262">
    <property type="term" value="F:calcium channel activity"/>
    <property type="evidence" value="ECO:0007669"/>
    <property type="project" value="UniProtKB-KW"/>
</dbReference>